<evidence type="ECO:0000313" key="11">
    <source>
        <dbReference type="EMBL" id="KAI6647872.1"/>
    </source>
</evidence>
<feature type="transmembrane region" description="Helical" evidence="10">
    <location>
        <begin position="266"/>
        <end position="287"/>
    </location>
</feature>
<accession>A0AAV7JGG9</accession>
<evidence type="ECO:0000256" key="1">
    <source>
        <dbReference type="ARBA" id="ARBA00002598"/>
    </source>
</evidence>
<comment type="catalytic activity">
    <reaction evidence="8">
        <text>fluoride(in) = fluoride(out)</text>
        <dbReference type="Rhea" id="RHEA:76159"/>
        <dbReference type="ChEBI" id="CHEBI:17051"/>
    </reaction>
    <physiologicalReaction direction="left-to-right" evidence="8">
        <dbReference type="Rhea" id="RHEA:76160"/>
    </physiologicalReaction>
</comment>
<protein>
    <submittedName>
        <fullName evidence="11">Uncharacterized protein</fullName>
    </submittedName>
</protein>
<keyword evidence="12" id="KW-1185">Reference proteome</keyword>
<evidence type="ECO:0000256" key="8">
    <source>
        <dbReference type="ARBA" id="ARBA00035585"/>
    </source>
</evidence>
<dbReference type="GO" id="GO:0005886">
    <property type="term" value="C:plasma membrane"/>
    <property type="evidence" value="ECO:0007669"/>
    <property type="project" value="UniProtKB-SubCell"/>
</dbReference>
<sequence>MDGSYLKECSEGENNYGSIPSTSESNVNKLGGYKHKCMDILTNFLQHSVTIAALSVCTYAGVTARIYLIILSNLDGLDHFPSFWAQILGTAIIGVLVTHKERMQRKYSIIYTALTTGFCGSLTTFSSWNVEAARVLLQINQTTLSQNQPVEHYSRTVGYVTVLLLGVGMPIAAVTLGKNISTLCTPLFEKLDFQKCKIPSFLFPTCVIVGYLTITATLIGLCIYKSSYYILFSLLFGSIGTYIRWQLSSLDKLKSICVKEFPMGTFLANSIGSMILAITSIVIAYYTDNIEIELIKKELLNGVATGFCGSLTTVSTFITQITSLPFRIAILYVFVSLLISQALFISIMFTYNSILF</sequence>
<reference evidence="11 12" key="1">
    <citation type="journal article" date="2023" name="BMC Biol.">
        <title>The compact genome of the sponge Oopsacas minuta (Hexactinellida) is lacking key metazoan core genes.</title>
        <authorList>
            <person name="Santini S."/>
            <person name="Schenkelaars Q."/>
            <person name="Jourda C."/>
            <person name="Duchesne M."/>
            <person name="Belahbib H."/>
            <person name="Rocher C."/>
            <person name="Selva M."/>
            <person name="Riesgo A."/>
            <person name="Vervoort M."/>
            <person name="Leys S.P."/>
            <person name="Kodjabachian L."/>
            <person name="Le Bivic A."/>
            <person name="Borchiellini C."/>
            <person name="Claverie J.M."/>
            <person name="Renard E."/>
        </authorList>
    </citation>
    <scope>NUCLEOTIDE SEQUENCE [LARGE SCALE GENOMIC DNA]</scope>
    <source>
        <strain evidence="11">SPO-2</strain>
    </source>
</reference>
<dbReference type="PANTHER" id="PTHR28259:SF1">
    <property type="entry name" value="FLUORIDE EXPORT PROTEIN 1-RELATED"/>
    <property type="match status" value="1"/>
</dbReference>
<dbReference type="Proteomes" id="UP001165289">
    <property type="component" value="Unassembled WGS sequence"/>
</dbReference>
<keyword evidence="6 10" id="KW-0472">Membrane</keyword>
<feature type="transmembrane region" description="Helical" evidence="10">
    <location>
        <begin position="330"/>
        <end position="351"/>
    </location>
</feature>
<gene>
    <name evidence="11" type="ORF">LOD99_8459</name>
</gene>
<evidence type="ECO:0000256" key="7">
    <source>
        <dbReference type="ARBA" id="ARBA00035120"/>
    </source>
</evidence>
<keyword evidence="4 10" id="KW-0812">Transmembrane</keyword>
<evidence type="ECO:0000256" key="10">
    <source>
        <dbReference type="SAM" id="Phobius"/>
    </source>
</evidence>
<feature type="transmembrane region" description="Helical" evidence="10">
    <location>
        <begin position="198"/>
        <end position="221"/>
    </location>
</feature>
<dbReference type="Pfam" id="PF02537">
    <property type="entry name" value="CRCB"/>
    <property type="match status" value="2"/>
</dbReference>
<evidence type="ECO:0000256" key="2">
    <source>
        <dbReference type="ARBA" id="ARBA00004651"/>
    </source>
</evidence>
<evidence type="ECO:0000256" key="3">
    <source>
        <dbReference type="ARBA" id="ARBA00022475"/>
    </source>
</evidence>
<dbReference type="PANTHER" id="PTHR28259">
    <property type="entry name" value="FLUORIDE EXPORT PROTEIN 1-RELATED"/>
    <property type="match status" value="1"/>
</dbReference>
<feature type="transmembrane region" description="Helical" evidence="10">
    <location>
        <begin position="157"/>
        <end position="177"/>
    </location>
</feature>
<comment type="function">
    <text evidence="1">Fluoride channel required for the rapid expulsion of cytoplasmic fluoride.</text>
</comment>
<evidence type="ECO:0000256" key="6">
    <source>
        <dbReference type="ARBA" id="ARBA00023136"/>
    </source>
</evidence>
<feature type="transmembrane region" description="Helical" evidence="10">
    <location>
        <begin position="227"/>
        <end position="245"/>
    </location>
</feature>
<dbReference type="InterPro" id="IPR003691">
    <property type="entry name" value="FluC"/>
</dbReference>
<proteinExistence type="inferred from homology"/>
<feature type="transmembrane region" description="Helical" evidence="10">
    <location>
        <begin position="299"/>
        <end position="318"/>
    </location>
</feature>
<evidence type="ECO:0000256" key="5">
    <source>
        <dbReference type="ARBA" id="ARBA00022989"/>
    </source>
</evidence>
<keyword evidence="3" id="KW-1003">Cell membrane</keyword>
<evidence type="ECO:0000256" key="4">
    <source>
        <dbReference type="ARBA" id="ARBA00022692"/>
    </source>
</evidence>
<feature type="transmembrane region" description="Helical" evidence="10">
    <location>
        <begin position="80"/>
        <end position="97"/>
    </location>
</feature>
<feature type="region of interest" description="Disordered" evidence="9">
    <location>
        <begin position="1"/>
        <end position="20"/>
    </location>
</feature>
<dbReference type="EMBL" id="JAKMXF010000336">
    <property type="protein sequence ID" value="KAI6647872.1"/>
    <property type="molecule type" value="Genomic_DNA"/>
</dbReference>
<evidence type="ECO:0000256" key="9">
    <source>
        <dbReference type="SAM" id="MobiDB-lite"/>
    </source>
</evidence>
<keyword evidence="5 10" id="KW-1133">Transmembrane helix</keyword>
<evidence type="ECO:0000313" key="12">
    <source>
        <dbReference type="Proteomes" id="UP001165289"/>
    </source>
</evidence>
<dbReference type="AlphaFoldDB" id="A0AAV7JGG9"/>
<comment type="caution">
    <text evidence="11">The sequence shown here is derived from an EMBL/GenBank/DDBJ whole genome shotgun (WGS) entry which is preliminary data.</text>
</comment>
<organism evidence="11 12">
    <name type="scientific">Oopsacas minuta</name>
    <dbReference type="NCBI Taxonomy" id="111878"/>
    <lineage>
        <taxon>Eukaryota</taxon>
        <taxon>Metazoa</taxon>
        <taxon>Porifera</taxon>
        <taxon>Hexactinellida</taxon>
        <taxon>Hexasterophora</taxon>
        <taxon>Lyssacinosida</taxon>
        <taxon>Leucopsacidae</taxon>
        <taxon>Oopsacas</taxon>
    </lineage>
</organism>
<name>A0AAV7JGG9_9METZ</name>
<feature type="transmembrane region" description="Helical" evidence="10">
    <location>
        <begin position="44"/>
        <end position="68"/>
    </location>
</feature>
<comment type="similarity">
    <text evidence="7">Belongs to the fluoride channel Fluc/FEX (TC 1.A.43) family.</text>
</comment>
<dbReference type="GO" id="GO:1903425">
    <property type="term" value="F:fluoride transmembrane transporter activity"/>
    <property type="evidence" value="ECO:0007669"/>
    <property type="project" value="UniProtKB-ARBA"/>
</dbReference>
<comment type="subcellular location">
    <subcellularLocation>
        <location evidence="2">Cell membrane</location>
        <topology evidence="2">Multi-pass membrane protein</topology>
    </subcellularLocation>
</comment>